<evidence type="ECO:0000259" key="1">
    <source>
        <dbReference type="Pfam" id="PF00636"/>
    </source>
</evidence>
<sequence length="371" mass="42161">MATAVGCMNVDVLSRRVRVRAASVDTQQRLPYNPNAPRNPFKNLNPKPNNFVPPSTAPSSTVTLTAQTVSGLLKRKTFIVQEQLNDSYLGYERWLPSPPKVEKPRSVFNAATLAYIGDSIFEDSHNLEGKHGDVLCLQNCVSMLYMMLTYQKWNGRMFADAWHPAHGFTLYARRHFLFPPLSIEEHNDRVMAVVRCEAQDALLQKLLNDNYLSEEERLILRWGKNVGSTKTRTKRRVGVAVYNRASSLETLIDFYGAIGDDGFGRFQKEMVMSMLEVATTDSIKVDRDKTDTIRIDSVAMLKRDLSWVVIIVYKVRIQNGVDDALSRIVYKVGFLYLTNVSRLEEVMLKLGFSTDSSTQMIREEENSKSTI</sequence>
<keyword evidence="3" id="KW-1185">Reference proteome</keyword>
<dbReference type="Pfam" id="PF00636">
    <property type="entry name" value="Ribonuclease_3"/>
    <property type="match status" value="1"/>
</dbReference>
<evidence type="ECO:0000313" key="3">
    <source>
        <dbReference type="Proteomes" id="UP000886885"/>
    </source>
</evidence>
<dbReference type="OrthoDB" id="495795at2759"/>
<organism evidence="2 3">
    <name type="scientific">Populus tomentosa</name>
    <name type="common">Chinese white poplar</name>
    <dbReference type="NCBI Taxonomy" id="118781"/>
    <lineage>
        <taxon>Eukaryota</taxon>
        <taxon>Viridiplantae</taxon>
        <taxon>Streptophyta</taxon>
        <taxon>Embryophyta</taxon>
        <taxon>Tracheophyta</taxon>
        <taxon>Spermatophyta</taxon>
        <taxon>Magnoliopsida</taxon>
        <taxon>eudicotyledons</taxon>
        <taxon>Gunneridae</taxon>
        <taxon>Pentapetalae</taxon>
        <taxon>rosids</taxon>
        <taxon>fabids</taxon>
        <taxon>Malpighiales</taxon>
        <taxon>Salicaceae</taxon>
        <taxon>Saliceae</taxon>
        <taxon>Populus</taxon>
    </lineage>
</organism>
<dbReference type="EMBL" id="JAAWWB010000001">
    <property type="protein sequence ID" value="KAG6792449.1"/>
    <property type="molecule type" value="Genomic_DNA"/>
</dbReference>
<accession>A0A8X8DI59</accession>
<dbReference type="GO" id="GO:0004525">
    <property type="term" value="F:ribonuclease III activity"/>
    <property type="evidence" value="ECO:0007669"/>
    <property type="project" value="InterPro"/>
</dbReference>
<evidence type="ECO:0000313" key="2">
    <source>
        <dbReference type="EMBL" id="KAG6792449.1"/>
    </source>
</evidence>
<name>A0A8X8DI59_POPTO</name>
<protein>
    <recommendedName>
        <fullName evidence="1">RNase III domain-containing protein</fullName>
    </recommendedName>
</protein>
<dbReference type="AlphaFoldDB" id="A0A8X8DI59"/>
<dbReference type="GO" id="GO:0006396">
    <property type="term" value="P:RNA processing"/>
    <property type="evidence" value="ECO:0007669"/>
    <property type="project" value="InterPro"/>
</dbReference>
<reference evidence="2" key="1">
    <citation type="journal article" date="2020" name="bioRxiv">
        <title>Hybrid origin of Populus tomentosa Carr. identified through genome sequencing and phylogenomic analysis.</title>
        <authorList>
            <person name="An X."/>
            <person name="Gao K."/>
            <person name="Chen Z."/>
            <person name="Li J."/>
            <person name="Yang X."/>
            <person name="Yang X."/>
            <person name="Zhou J."/>
            <person name="Guo T."/>
            <person name="Zhao T."/>
            <person name="Huang S."/>
            <person name="Miao D."/>
            <person name="Khan W.U."/>
            <person name="Rao P."/>
            <person name="Ye M."/>
            <person name="Lei B."/>
            <person name="Liao W."/>
            <person name="Wang J."/>
            <person name="Ji L."/>
            <person name="Li Y."/>
            <person name="Guo B."/>
            <person name="Mustafa N.S."/>
            <person name="Li S."/>
            <person name="Yun Q."/>
            <person name="Keller S.R."/>
            <person name="Mao J."/>
            <person name="Zhang R."/>
            <person name="Strauss S.H."/>
        </authorList>
    </citation>
    <scope>NUCLEOTIDE SEQUENCE</scope>
    <source>
        <strain evidence="2">GM15</strain>
        <tissue evidence="2">Leaf</tissue>
    </source>
</reference>
<dbReference type="InterPro" id="IPR000999">
    <property type="entry name" value="RNase_III_dom"/>
</dbReference>
<dbReference type="Proteomes" id="UP000886885">
    <property type="component" value="Chromosome 1A"/>
</dbReference>
<dbReference type="PANTHER" id="PTHR34276">
    <property type="entry name" value="MINI-RIBONUCLEASE 3"/>
    <property type="match status" value="1"/>
</dbReference>
<feature type="domain" description="RNase III" evidence="1">
    <location>
        <begin position="170"/>
        <end position="252"/>
    </location>
</feature>
<proteinExistence type="predicted"/>
<dbReference type="PANTHER" id="PTHR34276:SF1">
    <property type="entry name" value="MINI-RIBONUCLEASE 3"/>
    <property type="match status" value="1"/>
</dbReference>
<comment type="caution">
    <text evidence="2">The sequence shown here is derived from an EMBL/GenBank/DDBJ whole genome shotgun (WGS) entry which is preliminary data.</text>
</comment>
<gene>
    <name evidence="2" type="ORF">POTOM_001599</name>
</gene>